<dbReference type="EMBL" id="MF612073">
    <property type="protein sequence ID" value="ASV45071.1"/>
    <property type="molecule type" value="Genomic_DNA"/>
</dbReference>
<name>A0A248SL60_9CAUD</name>
<reference evidence="1 2" key="1">
    <citation type="submission" date="2017-08" db="EMBL/GenBank/DDBJ databases">
        <authorList>
            <person name="de Groot N.N."/>
        </authorList>
    </citation>
    <scope>NUCLEOTIDE SEQUENCE [LARGE SCALE GENOMIC DNA]</scope>
</reference>
<proteinExistence type="predicted"/>
<accession>A0A248SL60</accession>
<dbReference type="Proteomes" id="UP000224252">
    <property type="component" value="Segment"/>
</dbReference>
<organism evidence="1 2">
    <name type="scientific">Klebsiella phage SopranoGao</name>
    <dbReference type="NCBI Taxonomy" id="2026944"/>
    <lineage>
        <taxon>Viruses</taxon>
        <taxon>Duplodnaviria</taxon>
        <taxon>Heunggongvirae</taxon>
        <taxon>Uroviricota</taxon>
        <taxon>Caudoviricetes</taxon>
        <taxon>Lastavirus</taxon>
        <taxon>Lastavirus sopranogao</taxon>
    </lineage>
</organism>
<sequence length="64" mass="7211">MTPCDKALPLKEYIDLNFAGNRAAFARSIGTTRQHVNKMLNGEWIVFQGKLWSSLKGRAKTTND</sequence>
<keyword evidence="2" id="KW-1185">Reference proteome</keyword>
<protein>
    <submittedName>
        <fullName evidence="1">Uncharacterized protein</fullName>
    </submittedName>
</protein>
<evidence type="ECO:0000313" key="1">
    <source>
        <dbReference type="EMBL" id="ASV45071.1"/>
    </source>
</evidence>
<gene>
    <name evidence="1" type="ORF">SopranoGao_48</name>
</gene>
<evidence type="ECO:0000313" key="2">
    <source>
        <dbReference type="Proteomes" id="UP000224252"/>
    </source>
</evidence>